<comment type="caution">
    <text evidence="1">The sequence shown here is derived from an EMBL/GenBank/DDBJ whole genome shotgun (WGS) entry which is preliminary data.</text>
</comment>
<name>A0A916VFR0_9BACL</name>
<dbReference type="Proteomes" id="UP000654993">
    <property type="component" value="Unassembled WGS sequence"/>
</dbReference>
<gene>
    <name evidence="1" type="ORF">PRECH8_12200</name>
</gene>
<evidence type="ECO:0000313" key="2">
    <source>
        <dbReference type="Proteomes" id="UP000654993"/>
    </source>
</evidence>
<protein>
    <submittedName>
        <fullName evidence="1">Uncharacterized protein</fullName>
    </submittedName>
</protein>
<evidence type="ECO:0000313" key="1">
    <source>
        <dbReference type="EMBL" id="GFR37924.1"/>
    </source>
</evidence>
<proteinExistence type="predicted"/>
<reference evidence="1" key="1">
    <citation type="submission" date="2020-08" db="EMBL/GenBank/DDBJ databases">
        <authorList>
            <person name="Uke A."/>
            <person name="Chhe C."/>
            <person name="Baramee S."/>
            <person name="Kosugi A."/>
        </authorList>
    </citation>
    <scope>NUCLEOTIDE SEQUENCE</scope>
    <source>
        <strain evidence="1">DA-C8</strain>
    </source>
</reference>
<dbReference type="RefSeq" id="WP_200966188.1">
    <property type="nucleotide sequence ID" value="NZ_BMAQ01000008.1"/>
</dbReference>
<keyword evidence="2" id="KW-1185">Reference proteome</keyword>
<dbReference type="EMBL" id="BMAQ01000008">
    <property type="protein sequence ID" value="GFR37924.1"/>
    <property type="molecule type" value="Genomic_DNA"/>
</dbReference>
<organism evidence="1 2">
    <name type="scientific">Insulibacter thermoxylanivorax</name>
    <dbReference type="NCBI Taxonomy" id="2749268"/>
    <lineage>
        <taxon>Bacteria</taxon>
        <taxon>Bacillati</taxon>
        <taxon>Bacillota</taxon>
        <taxon>Bacilli</taxon>
        <taxon>Bacillales</taxon>
        <taxon>Paenibacillaceae</taxon>
        <taxon>Insulibacter</taxon>
    </lineage>
</organism>
<reference evidence="1" key="2">
    <citation type="journal article" date="2021" name="Data Brief">
        <title>Draft genome sequence data of the facultative, thermophilic, xylanolytic bacterium Paenibacillus sp. strain DA-C8.</title>
        <authorList>
            <person name="Chhe C."/>
            <person name="Uke A."/>
            <person name="Baramee S."/>
            <person name="Ungkulpasvich U."/>
            <person name="Tachaapaikoon C."/>
            <person name="Pason P."/>
            <person name="Waeonukul R."/>
            <person name="Ratanakhanokchai K."/>
            <person name="Kosugi A."/>
        </authorList>
    </citation>
    <scope>NUCLEOTIDE SEQUENCE</scope>
    <source>
        <strain evidence="1">DA-C8</strain>
    </source>
</reference>
<dbReference type="AlphaFoldDB" id="A0A916VFR0"/>
<accession>A0A916VFR0</accession>
<sequence length="142" mass="15921">MKQILVFVMLSGLLCWLMFAPIYRHVLIMRQAALQQEVDYLLEIGANGSHGYIDAAMVEASRQRLMDKGFNGERLVYIVRSNTGQAADSPDAPLPRGSGLELTIRYPIEDLFVIDRLIGITPPDENTMIQASGVKMSEYIPY</sequence>